<reference evidence="1 2" key="1">
    <citation type="submission" date="2019-02" db="EMBL/GenBank/DDBJ databases">
        <title>Deep-cultivation of Planctomycetes and their phenomic and genomic characterization uncovers novel biology.</title>
        <authorList>
            <person name="Wiegand S."/>
            <person name="Jogler M."/>
            <person name="Boedeker C."/>
            <person name="Pinto D."/>
            <person name="Vollmers J."/>
            <person name="Rivas-Marin E."/>
            <person name="Kohn T."/>
            <person name="Peeters S.H."/>
            <person name="Heuer A."/>
            <person name="Rast P."/>
            <person name="Oberbeckmann S."/>
            <person name="Bunk B."/>
            <person name="Jeske O."/>
            <person name="Meyerdierks A."/>
            <person name="Storesund J.E."/>
            <person name="Kallscheuer N."/>
            <person name="Luecker S."/>
            <person name="Lage O.M."/>
            <person name="Pohl T."/>
            <person name="Merkel B.J."/>
            <person name="Hornburger P."/>
            <person name="Mueller R.-W."/>
            <person name="Bruemmer F."/>
            <person name="Labrenz M."/>
            <person name="Spormann A.M."/>
            <person name="Op den Camp H."/>
            <person name="Overmann J."/>
            <person name="Amann R."/>
            <person name="Jetten M.S.M."/>
            <person name="Mascher T."/>
            <person name="Medema M.H."/>
            <person name="Devos D.P."/>
            <person name="Kaster A.-K."/>
            <person name="Ovreas L."/>
            <person name="Rohde M."/>
            <person name="Galperin M.Y."/>
            <person name="Jogler C."/>
        </authorList>
    </citation>
    <scope>NUCLEOTIDE SEQUENCE [LARGE SCALE GENOMIC DNA]</scope>
    <source>
        <strain evidence="1 2">ETA_A8</strain>
    </source>
</reference>
<dbReference type="RefSeq" id="WP_145093276.1">
    <property type="nucleotide sequence ID" value="NZ_CP036274.1"/>
</dbReference>
<name>A0A517YGU2_9BACT</name>
<evidence type="ECO:0000313" key="2">
    <source>
        <dbReference type="Proteomes" id="UP000315017"/>
    </source>
</evidence>
<gene>
    <name evidence="1" type="ORF">ETAA8_45640</name>
</gene>
<evidence type="ECO:0000313" key="1">
    <source>
        <dbReference type="EMBL" id="QDU29454.1"/>
    </source>
</evidence>
<dbReference type="AlphaFoldDB" id="A0A517YGU2"/>
<keyword evidence="2" id="KW-1185">Reference proteome</keyword>
<dbReference type="Proteomes" id="UP000315017">
    <property type="component" value="Chromosome"/>
</dbReference>
<dbReference type="EMBL" id="CP036274">
    <property type="protein sequence ID" value="QDU29454.1"/>
    <property type="molecule type" value="Genomic_DNA"/>
</dbReference>
<accession>A0A517YGU2</accession>
<organism evidence="1 2">
    <name type="scientific">Anatilimnocola aggregata</name>
    <dbReference type="NCBI Taxonomy" id="2528021"/>
    <lineage>
        <taxon>Bacteria</taxon>
        <taxon>Pseudomonadati</taxon>
        <taxon>Planctomycetota</taxon>
        <taxon>Planctomycetia</taxon>
        <taxon>Pirellulales</taxon>
        <taxon>Pirellulaceae</taxon>
        <taxon>Anatilimnocola</taxon>
    </lineage>
</organism>
<dbReference type="KEGG" id="aagg:ETAA8_45640"/>
<proteinExistence type="predicted"/>
<sequence>MTELADADRAFIDGYNDGAQIGEYDIISAAEDEWDWWTWGFTPEELERERGGRSIGRAVLDLPALSIDKICSHYEWLEYTVGEKRAAEILAELEAEEAEVAEEVEGSTHT</sequence>
<protein>
    <submittedName>
        <fullName evidence="1">Uncharacterized protein</fullName>
    </submittedName>
</protein>